<dbReference type="STRING" id="1314782.A0A165NYH2"/>
<dbReference type="OrthoDB" id="27198at2759"/>
<dbReference type="FunFam" id="1.10.238.200:FF:000003">
    <property type="entry name" value="DCN1-like protein 3"/>
    <property type="match status" value="1"/>
</dbReference>
<dbReference type="PANTHER" id="PTHR12281:SF12">
    <property type="entry name" value="DEFECTIVE IN CULLIN NEDDYLATION PROTEIN"/>
    <property type="match status" value="1"/>
</dbReference>
<name>A0A165NYH2_9AGAM</name>
<reference evidence="4 5" key="1">
    <citation type="journal article" date="2016" name="Mol. Biol. Evol.">
        <title>Comparative Genomics of Early-Diverging Mushroom-Forming Fungi Provides Insights into the Origins of Lignocellulose Decay Capabilities.</title>
        <authorList>
            <person name="Nagy L.G."/>
            <person name="Riley R."/>
            <person name="Tritt A."/>
            <person name="Adam C."/>
            <person name="Daum C."/>
            <person name="Floudas D."/>
            <person name="Sun H."/>
            <person name="Yadav J.S."/>
            <person name="Pangilinan J."/>
            <person name="Larsson K.H."/>
            <person name="Matsuura K."/>
            <person name="Barry K."/>
            <person name="Labutti K."/>
            <person name="Kuo R."/>
            <person name="Ohm R.A."/>
            <person name="Bhattacharya S.S."/>
            <person name="Shirouzu T."/>
            <person name="Yoshinaga Y."/>
            <person name="Martin F.M."/>
            <person name="Grigoriev I.V."/>
            <person name="Hibbett D.S."/>
        </authorList>
    </citation>
    <scope>NUCLEOTIDE SEQUENCE [LARGE SCALE GENOMIC DNA]</scope>
    <source>
        <strain evidence="4 5">HHB14362 ss-1</strain>
    </source>
</reference>
<dbReference type="EMBL" id="KV425623">
    <property type="protein sequence ID" value="KZT20286.1"/>
    <property type="molecule type" value="Genomic_DNA"/>
</dbReference>
<dbReference type="InterPro" id="IPR014764">
    <property type="entry name" value="DCN-prot"/>
</dbReference>
<evidence type="ECO:0000256" key="2">
    <source>
        <dbReference type="SAM" id="MobiDB-lite"/>
    </source>
</evidence>
<dbReference type="GO" id="GO:0045116">
    <property type="term" value="P:protein neddylation"/>
    <property type="evidence" value="ECO:0007669"/>
    <property type="project" value="TreeGrafter"/>
</dbReference>
<dbReference type="GO" id="GO:0032182">
    <property type="term" value="F:ubiquitin-like protein binding"/>
    <property type="evidence" value="ECO:0007669"/>
    <property type="project" value="TreeGrafter"/>
</dbReference>
<gene>
    <name evidence="4" type="ORF">NEOLEDRAFT_883641</name>
</gene>
<dbReference type="Proteomes" id="UP000076761">
    <property type="component" value="Unassembled WGS sequence"/>
</dbReference>
<sequence>MRLSSIVCCVPNRTIYHSEDEGSRKSKKLPMSVKSSTAKNIKPASSEISDGAPYSAAGALKLFARFADVEEPDVIGPEGLETLCTEAGVPMEGAQPLILAWQLGTKEMAKIRKEEWVKGMEDLRISSLKTLALALQDLEDLLILGKPPMQRFSTPPSKKATKAVPTENDGPYDRDRYFRYTFMKERAFLELYQFCFGLAKTEGSRNIDMETATAFWSVLVVPKYPITAEILDFINAKGTFKGVNKDLWNMTLEFCETVSPNLDNYEADGAWPTMLDEFVTWKKGKNGDEGENKAGEE</sequence>
<dbReference type="InterPro" id="IPR042460">
    <property type="entry name" value="DCN1-like_PONY"/>
</dbReference>
<dbReference type="GO" id="GO:0031624">
    <property type="term" value="F:ubiquitin conjugating enzyme binding"/>
    <property type="evidence" value="ECO:0007669"/>
    <property type="project" value="TreeGrafter"/>
</dbReference>
<dbReference type="Gene3D" id="1.10.238.200">
    <property type="entry name" value="Cullin, PONY binding domain"/>
    <property type="match status" value="1"/>
</dbReference>
<keyword evidence="5" id="KW-1185">Reference proteome</keyword>
<organism evidence="4 5">
    <name type="scientific">Neolentinus lepideus HHB14362 ss-1</name>
    <dbReference type="NCBI Taxonomy" id="1314782"/>
    <lineage>
        <taxon>Eukaryota</taxon>
        <taxon>Fungi</taxon>
        <taxon>Dikarya</taxon>
        <taxon>Basidiomycota</taxon>
        <taxon>Agaricomycotina</taxon>
        <taxon>Agaricomycetes</taxon>
        <taxon>Gloeophyllales</taxon>
        <taxon>Gloeophyllaceae</taxon>
        <taxon>Neolentinus</taxon>
    </lineage>
</organism>
<comment type="function">
    <text evidence="1">Neddylation of cullins play an essential role in the regulation of SCF-type complexes activity.</text>
</comment>
<feature type="region of interest" description="Disordered" evidence="2">
    <location>
        <begin position="19"/>
        <end position="44"/>
    </location>
</feature>
<dbReference type="GO" id="GO:0097602">
    <property type="term" value="F:cullin family protein binding"/>
    <property type="evidence" value="ECO:0007669"/>
    <property type="project" value="TreeGrafter"/>
</dbReference>
<evidence type="ECO:0000313" key="4">
    <source>
        <dbReference type="EMBL" id="KZT20286.1"/>
    </source>
</evidence>
<protein>
    <recommendedName>
        <fullName evidence="1">Defective in cullin neddylation protein</fullName>
    </recommendedName>
</protein>
<dbReference type="GO" id="GO:0005886">
    <property type="term" value="C:plasma membrane"/>
    <property type="evidence" value="ECO:0007669"/>
    <property type="project" value="UniProtKB-ARBA"/>
</dbReference>
<evidence type="ECO:0000259" key="3">
    <source>
        <dbReference type="PROSITE" id="PS51229"/>
    </source>
</evidence>
<dbReference type="Gene3D" id="1.10.238.10">
    <property type="entry name" value="EF-hand"/>
    <property type="match status" value="1"/>
</dbReference>
<dbReference type="GO" id="GO:0000151">
    <property type="term" value="C:ubiquitin ligase complex"/>
    <property type="evidence" value="ECO:0007669"/>
    <property type="project" value="TreeGrafter"/>
</dbReference>
<proteinExistence type="predicted"/>
<evidence type="ECO:0000256" key="1">
    <source>
        <dbReference type="RuleBase" id="RU410713"/>
    </source>
</evidence>
<dbReference type="PROSITE" id="PS51229">
    <property type="entry name" value="DCUN1"/>
    <property type="match status" value="1"/>
</dbReference>
<dbReference type="Pfam" id="PF03556">
    <property type="entry name" value="Cullin_binding"/>
    <property type="match status" value="1"/>
</dbReference>
<dbReference type="InParanoid" id="A0A165NYH2"/>
<dbReference type="AlphaFoldDB" id="A0A165NYH2"/>
<evidence type="ECO:0000313" key="5">
    <source>
        <dbReference type="Proteomes" id="UP000076761"/>
    </source>
</evidence>
<dbReference type="InterPro" id="IPR005176">
    <property type="entry name" value="PONY_dom"/>
</dbReference>
<feature type="domain" description="DCUN1" evidence="3">
    <location>
        <begin position="54"/>
        <end position="283"/>
    </location>
</feature>
<dbReference type="PANTHER" id="PTHR12281">
    <property type="entry name" value="RP42 RELATED"/>
    <property type="match status" value="1"/>
</dbReference>
<accession>A0A165NYH2</accession>
<dbReference type="FunCoup" id="A0A165NYH2">
    <property type="interactions" value="167"/>
</dbReference>